<dbReference type="SUPFAM" id="SSF51219">
    <property type="entry name" value="TRAP-like"/>
    <property type="match status" value="1"/>
</dbReference>
<evidence type="ECO:0008006" key="3">
    <source>
        <dbReference type="Google" id="ProtNLM"/>
    </source>
</evidence>
<dbReference type="Pfam" id="PF01987">
    <property type="entry name" value="AIM24"/>
    <property type="match status" value="1"/>
</dbReference>
<dbReference type="Proteomes" id="UP000321230">
    <property type="component" value="Unassembled WGS sequence"/>
</dbReference>
<dbReference type="PANTHER" id="PTHR43657:SF1">
    <property type="entry name" value="ALTERED INHERITANCE OF MITOCHONDRIA PROTEIN 24, MITOCHONDRIAL"/>
    <property type="match status" value="1"/>
</dbReference>
<proteinExistence type="predicted"/>
<gene>
    <name evidence="1" type="ORF">GWA01_13870</name>
</gene>
<dbReference type="InterPro" id="IPR036983">
    <property type="entry name" value="AIM24_sf"/>
</dbReference>
<dbReference type="InterPro" id="IPR016031">
    <property type="entry name" value="Trp_RNA-bd_attenuator-like_dom"/>
</dbReference>
<organism evidence="1 2">
    <name type="scientific">Gluconobacter wancherniae NBRC 103581</name>
    <dbReference type="NCBI Taxonomy" id="656744"/>
    <lineage>
        <taxon>Bacteria</taxon>
        <taxon>Pseudomonadati</taxon>
        <taxon>Pseudomonadota</taxon>
        <taxon>Alphaproteobacteria</taxon>
        <taxon>Acetobacterales</taxon>
        <taxon>Acetobacteraceae</taxon>
        <taxon>Gluconobacter</taxon>
    </lineage>
</organism>
<name>A0A511B737_9PROT</name>
<dbReference type="InterPro" id="IPR002838">
    <property type="entry name" value="AIM24"/>
</dbReference>
<keyword evidence="2" id="KW-1185">Reference proteome</keyword>
<dbReference type="EMBL" id="BJUZ01000001">
    <property type="protein sequence ID" value="GEK93617.1"/>
    <property type="molecule type" value="Genomic_DNA"/>
</dbReference>
<dbReference type="Gene3D" id="3.60.160.10">
    <property type="entry name" value="Mitochondrial biogenesis AIM24"/>
    <property type="match status" value="1"/>
</dbReference>
<comment type="caution">
    <text evidence="1">The sequence shown here is derived from an EMBL/GenBank/DDBJ whole genome shotgun (WGS) entry which is preliminary data.</text>
</comment>
<dbReference type="PANTHER" id="PTHR43657">
    <property type="entry name" value="TRYPTOPHAN RNA-BINDING ATTENUATOR PROTEIN-LIKE PROTEIN"/>
    <property type="match status" value="1"/>
</dbReference>
<dbReference type="RefSeq" id="WP_228118394.1">
    <property type="nucleotide sequence ID" value="NZ_BARC01000014.1"/>
</dbReference>
<evidence type="ECO:0000313" key="2">
    <source>
        <dbReference type="Proteomes" id="UP000321230"/>
    </source>
</evidence>
<protein>
    <recommendedName>
        <fullName evidence="3">TIGR00266 family protein</fullName>
    </recommendedName>
</protein>
<sequence>MQSSIDGTNMPVLRVMLQPGERLVAETGELSWKSPNVTLQTTMSGAGQSGLFGVISRVVAGGGLFMTQFSAEGGPGLVAFAAKIPGHITEHDLSNGAYLVHRHGFMAGIGNVRLELAFQRRLGAGIFGGDGFRLQRVSGQGKFWSMLGGEVIPHDLAPGEQIDVHPGHVGMFEESVEFDITMIPGIRNKLFGGDGFFMARLTGPGRVWLQTMTIAGLAHALSPYLVESTEGNAEVAGIGAIIGSLTKR</sequence>
<dbReference type="AlphaFoldDB" id="A0A511B737"/>
<evidence type="ECO:0000313" key="1">
    <source>
        <dbReference type="EMBL" id="GEK93617.1"/>
    </source>
</evidence>
<accession>A0A511B737</accession>
<reference evidence="1 2" key="1">
    <citation type="submission" date="2019-07" db="EMBL/GenBank/DDBJ databases">
        <title>Whole genome shotgun sequence of Gluconobacter wancherniae NBRC 103581.</title>
        <authorList>
            <person name="Hosoyama A."/>
            <person name="Uohara A."/>
            <person name="Ohji S."/>
            <person name="Ichikawa N."/>
        </authorList>
    </citation>
    <scope>NUCLEOTIDE SEQUENCE [LARGE SCALE GENOMIC DNA]</scope>
    <source>
        <strain evidence="1 2">NBRC 103581</strain>
    </source>
</reference>